<evidence type="ECO:0000313" key="2">
    <source>
        <dbReference type="Proteomes" id="UP001589645"/>
    </source>
</evidence>
<sequence length="102" mass="11831">MHNKVSPERFRHLSRRIQVATKLQDWKALQRYDMELRDLLESHQMFLDDPLLAPEISRTKAVHEAAYRYLASATAELKGELELVGAQQERALAYQLATTMGY</sequence>
<proteinExistence type="predicted"/>
<organism evidence="1 2">
    <name type="scientific">Vibrio olivae</name>
    <dbReference type="NCBI Taxonomy" id="1243002"/>
    <lineage>
        <taxon>Bacteria</taxon>
        <taxon>Pseudomonadati</taxon>
        <taxon>Pseudomonadota</taxon>
        <taxon>Gammaproteobacteria</taxon>
        <taxon>Vibrionales</taxon>
        <taxon>Vibrionaceae</taxon>
        <taxon>Vibrio</taxon>
    </lineage>
</organism>
<evidence type="ECO:0000313" key="1">
    <source>
        <dbReference type="EMBL" id="MFB9134710.1"/>
    </source>
</evidence>
<dbReference type="RefSeq" id="WP_390191874.1">
    <property type="nucleotide sequence ID" value="NZ_JBHMEP010000001.1"/>
</dbReference>
<dbReference type="Proteomes" id="UP001589645">
    <property type="component" value="Unassembled WGS sequence"/>
</dbReference>
<reference evidence="1 2" key="1">
    <citation type="submission" date="2024-09" db="EMBL/GenBank/DDBJ databases">
        <authorList>
            <person name="Sun Q."/>
            <person name="Mori K."/>
        </authorList>
    </citation>
    <scope>NUCLEOTIDE SEQUENCE [LARGE SCALE GENOMIC DNA]</scope>
    <source>
        <strain evidence="1 2">CECT 8064</strain>
    </source>
</reference>
<gene>
    <name evidence="1" type="ORF">ACFFUV_06935</name>
</gene>
<protein>
    <submittedName>
        <fullName evidence="1">LafD</fullName>
    </submittedName>
</protein>
<comment type="caution">
    <text evidence="1">The sequence shown here is derived from an EMBL/GenBank/DDBJ whole genome shotgun (WGS) entry which is preliminary data.</text>
</comment>
<keyword evidence="2" id="KW-1185">Reference proteome</keyword>
<dbReference type="EMBL" id="JBHMEP010000001">
    <property type="protein sequence ID" value="MFB9134710.1"/>
    <property type="molecule type" value="Genomic_DNA"/>
</dbReference>
<name>A0ABV5HL42_9VIBR</name>
<accession>A0ABV5HL42</accession>